<dbReference type="InterPro" id="IPR020472">
    <property type="entry name" value="WD40_PAC1"/>
</dbReference>
<dbReference type="PANTHER" id="PTHR19879">
    <property type="entry name" value="TRANSCRIPTION INITIATION FACTOR TFIID"/>
    <property type="match status" value="1"/>
</dbReference>
<keyword evidence="1 3" id="KW-0853">WD repeat</keyword>
<name>F8AUT1_9ACTN</name>
<feature type="repeat" description="WD" evidence="3">
    <location>
        <begin position="198"/>
        <end position="232"/>
    </location>
</feature>
<dbReference type="PRINTS" id="PR00320">
    <property type="entry name" value="GPROTEINBRPT"/>
</dbReference>
<dbReference type="InterPro" id="IPR019775">
    <property type="entry name" value="WD40_repeat_CS"/>
</dbReference>
<dbReference type="eggNOG" id="COG2319">
    <property type="taxonomic scope" value="Bacteria"/>
</dbReference>
<dbReference type="SMART" id="SM00320">
    <property type="entry name" value="WD40"/>
    <property type="match status" value="3"/>
</dbReference>
<dbReference type="InterPro" id="IPR015943">
    <property type="entry name" value="WD40/YVTN_repeat-like_dom_sf"/>
</dbReference>
<dbReference type="PROSITE" id="PS50294">
    <property type="entry name" value="WD_REPEATS_REGION"/>
    <property type="match status" value="3"/>
</dbReference>
<proteinExistence type="predicted"/>
<evidence type="ECO:0000256" key="3">
    <source>
        <dbReference type="PROSITE-ProRule" id="PRU00221"/>
    </source>
</evidence>
<reference evidence="5 6" key="1">
    <citation type="submission" date="2011-05" db="EMBL/GenBank/DDBJ databases">
        <title>Complete sequence of chromosome of Frankia symbiont of Datisca glomerata.</title>
        <authorList>
            <consortium name="US DOE Joint Genome Institute"/>
            <person name="Lucas S."/>
            <person name="Han J."/>
            <person name="Lapidus A."/>
            <person name="Cheng J.-F."/>
            <person name="Goodwin L."/>
            <person name="Pitluck S."/>
            <person name="Peters L."/>
            <person name="Mikhailova N."/>
            <person name="Chertkov O."/>
            <person name="Teshima H."/>
            <person name="Han C."/>
            <person name="Tapia R."/>
            <person name="Land M."/>
            <person name="Hauser L."/>
            <person name="Kyrpides N."/>
            <person name="Ivanova N."/>
            <person name="Pagani I."/>
            <person name="Berry A."/>
            <person name="Pawlowski K."/>
            <person name="Persson T."/>
            <person name="Vanden Heuvel B."/>
            <person name="Benson D."/>
            <person name="Woyke T."/>
        </authorList>
    </citation>
    <scope>NUCLEOTIDE SEQUENCE [LARGE SCALE GENOMIC DNA]</scope>
    <source>
        <strain evidence="6">4085684</strain>
    </source>
</reference>
<feature type="repeat" description="WD" evidence="3">
    <location>
        <begin position="153"/>
        <end position="186"/>
    </location>
</feature>
<dbReference type="SUPFAM" id="SSF50978">
    <property type="entry name" value="WD40 repeat-like"/>
    <property type="match status" value="1"/>
</dbReference>
<dbReference type="AlphaFoldDB" id="F8AUT1"/>
<dbReference type="HOGENOM" id="CLU_1193401_0_0_11"/>
<dbReference type="EMBL" id="CP002801">
    <property type="protein sequence ID" value="AEH08125.1"/>
    <property type="molecule type" value="Genomic_DNA"/>
</dbReference>
<dbReference type="Proteomes" id="UP000001549">
    <property type="component" value="Chromosome"/>
</dbReference>
<evidence type="ECO:0000256" key="4">
    <source>
        <dbReference type="SAM" id="MobiDB-lite"/>
    </source>
</evidence>
<evidence type="ECO:0000313" key="5">
    <source>
        <dbReference type="EMBL" id="AEH08125.1"/>
    </source>
</evidence>
<dbReference type="PROSITE" id="PS50082">
    <property type="entry name" value="WD_REPEATS_2"/>
    <property type="match status" value="3"/>
</dbReference>
<dbReference type="PROSITE" id="PS00678">
    <property type="entry name" value="WD_REPEATS_1"/>
    <property type="match status" value="2"/>
</dbReference>
<dbReference type="RefSeq" id="WP_013872109.1">
    <property type="nucleotide sequence ID" value="NC_015656.1"/>
</dbReference>
<dbReference type="Pfam" id="PF00400">
    <property type="entry name" value="WD40"/>
    <property type="match status" value="3"/>
</dbReference>
<organism evidence="5 6">
    <name type="scientific">Candidatus Protofrankia datiscae</name>
    <dbReference type="NCBI Taxonomy" id="2716812"/>
    <lineage>
        <taxon>Bacteria</taxon>
        <taxon>Bacillati</taxon>
        <taxon>Actinomycetota</taxon>
        <taxon>Actinomycetes</taxon>
        <taxon>Frankiales</taxon>
        <taxon>Frankiaceae</taxon>
        <taxon>Protofrankia</taxon>
    </lineage>
</organism>
<sequence length="232" mass="24547">MLGGIVSFDLFGYESTAARRYLLHNINTAMGGRAKPTVEPIFPVSGAAPADSSGKLIPPKRRSGSLPMPIFPDSTATGPKFTARSNPFVPAARQPIHRPHEPVTLTTLTDHTDAVLGVTFAPKGPILATTSRDGKVRLWDVTDPARPSHLTTFTDRTHAVDGVVFAPGGAVLATISVDGTTRLWDIADPAQHHRFAALTSHTDAVFGAAFAPNGTTLATASADRTVRIWAIP</sequence>
<dbReference type="PANTHER" id="PTHR19879:SF9">
    <property type="entry name" value="TRANSCRIPTION INITIATION FACTOR TFIID SUBUNIT 5"/>
    <property type="match status" value="1"/>
</dbReference>
<accession>F8AUT1</accession>
<gene>
    <name evidence="5" type="ordered locus">FsymDg_0595</name>
</gene>
<feature type="region of interest" description="Disordered" evidence="4">
    <location>
        <begin position="49"/>
        <end position="70"/>
    </location>
</feature>
<dbReference type="KEGG" id="fsy:FsymDg_0595"/>
<dbReference type="Gene3D" id="2.130.10.10">
    <property type="entry name" value="YVTN repeat-like/Quinoprotein amine dehydrogenase"/>
    <property type="match status" value="1"/>
</dbReference>
<protein>
    <submittedName>
        <fullName evidence="5">WD40 repeat-containing protein</fullName>
    </submittedName>
</protein>
<evidence type="ECO:0000256" key="1">
    <source>
        <dbReference type="ARBA" id="ARBA00022574"/>
    </source>
</evidence>
<feature type="repeat" description="WD" evidence="3">
    <location>
        <begin position="108"/>
        <end position="141"/>
    </location>
</feature>
<dbReference type="InterPro" id="IPR001680">
    <property type="entry name" value="WD40_rpt"/>
</dbReference>
<keyword evidence="6" id="KW-1185">Reference proteome</keyword>
<keyword evidence="2" id="KW-0677">Repeat</keyword>
<evidence type="ECO:0000256" key="2">
    <source>
        <dbReference type="ARBA" id="ARBA00022737"/>
    </source>
</evidence>
<dbReference type="InterPro" id="IPR036322">
    <property type="entry name" value="WD40_repeat_dom_sf"/>
</dbReference>
<evidence type="ECO:0000313" key="6">
    <source>
        <dbReference type="Proteomes" id="UP000001549"/>
    </source>
</evidence>
<dbReference type="STRING" id="656024.FsymDg_0595"/>